<evidence type="ECO:0000313" key="4">
    <source>
        <dbReference type="EMBL" id="SPZ02866.1"/>
    </source>
</evidence>
<feature type="domain" description="Glycosyltransferase 2-like" evidence="3">
    <location>
        <begin position="7"/>
        <end position="145"/>
    </location>
</feature>
<dbReference type="SUPFAM" id="SSF53448">
    <property type="entry name" value="Nucleotide-diphospho-sugar transferases"/>
    <property type="match status" value="1"/>
</dbReference>
<dbReference type="GO" id="GO:0050501">
    <property type="term" value="F:hyaluronan synthase activity"/>
    <property type="evidence" value="ECO:0007669"/>
    <property type="project" value="UniProtKB-EC"/>
</dbReference>
<dbReference type="Gene3D" id="3.90.550.10">
    <property type="entry name" value="Spore Coat Polysaccharide Biosynthesis Protein SpsA, Chain A"/>
    <property type="match status" value="1"/>
</dbReference>
<gene>
    <name evidence="4" type="primary">hyaD_2</name>
    <name evidence="4" type="ORF">NCTC10975_04671</name>
</gene>
<dbReference type="Pfam" id="PF00535">
    <property type="entry name" value="Glycos_transf_2"/>
    <property type="match status" value="1"/>
</dbReference>
<dbReference type="PANTHER" id="PTHR22916">
    <property type="entry name" value="GLYCOSYLTRANSFERASE"/>
    <property type="match status" value="1"/>
</dbReference>
<dbReference type="EC" id="2.4.1.212" evidence="4"/>
<evidence type="ECO:0000256" key="2">
    <source>
        <dbReference type="ARBA" id="ARBA00022679"/>
    </source>
</evidence>
<dbReference type="EMBL" id="UAUE01000032">
    <property type="protein sequence ID" value="SPZ02866.1"/>
    <property type="molecule type" value="Genomic_DNA"/>
</dbReference>
<dbReference type="Proteomes" id="UP000251485">
    <property type="component" value="Unassembled WGS sequence"/>
</dbReference>
<proteinExistence type="predicted"/>
<dbReference type="PANTHER" id="PTHR22916:SF51">
    <property type="entry name" value="GLYCOSYLTRANSFERASE EPSH-RELATED"/>
    <property type="match status" value="1"/>
</dbReference>
<accession>A0A2X2CB23</accession>
<evidence type="ECO:0000259" key="3">
    <source>
        <dbReference type="Pfam" id="PF00535"/>
    </source>
</evidence>
<dbReference type="AlphaFoldDB" id="A0A2X2CB23"/>
<evidence type="ECO:0000256" key="1">
    <source>
        <dbReference type="ARBA" id="ARBA00022676"/>
    </source>
</evidence>
<organism evidence="4 5">
    <name type="scientific">Proteus mirabilis</name>
    <dbReference type="NCBI Taxonomy" id="584"/>
    <lineage>
        <taxon>Bacteria</taxon>
        <taxon>Pseudomonadati</taxon>
        <taxon>Pseudomonadota</taxon>
        <taxon>Gammaproteobacteria</taxon>
        <taxon>Enterobacterales</taxon>
        <taxon>Morganellaceae</taxon>
        <taxon>Proteus</taxon>
    </lineage>
</organism>
<evidence type="ECO:0000313" key="5">
    <source>
        <dbReference type="Proteomes" id="UP000251485"/>
    </source>
</evidence>
<reference evidence="4 5" key="1">
    <citation type="submission" date="2018-06" db="EMBL/GenBank/DDBJ databases">
        <authorList>
            <consortium name="Pathogen Informatics"/>
            <person name="Doyle S."/>
        </authorList>
    </citation>
    <scope>NUCLEOTIDE SEQUENCE [LARGE SCALE GENOMIC DNA]</scope>
    <source>
        <strain evidence="4 5">NCTC10975</strain>
    </source>
</reference>
<protein>
    <submittedName>
        <fullName evidence="4">Glycosyl transferase</fullName>
        <ecNumber evidence="4">2.4.1.212</ecNumber>
    </submittedName>
</protein>
<keyword evidence="1 4" id="KW-0328">Glycosyltransferase</keyword>
<dbReference type="RefSeq" id="WP_036908480.1">
    <property type="nucleotide sequence ID" value="NZ_BGMB01000022.1"/>
</dbReference>
<dbReference type="InterPro" id="IPR001173">
    <property type="entry name" value="Glyco_trans_2-like"/>
</dbReference>
<dbReference type="CDD" id="cd00761">
    <property type="entry name" value="Glyco_tranf_GTA_type"/>
    <property type="match status" value="1"/>
</dbReference>
<sequence length="327" mass="38962">MKTPIISVIVPMFNEASRITRLLESLLCQTFHDFEVIIINDGSTDNSVDIAMLYCQQDNRFHLYHQTNQGLSSARNTGLKYAQGDWIVFFDSDDFIKPQLLAHWHQLACEQHIDVLIGNGERYDVHNPQKHQTTIHQRQPYQQVISGQEWVIHAVTQHQWPHFVWLQFIRHEIIKKHHLRFIDGLYHEDILWTTQLALVTQRIGFDDQPLYYYCANPNSITRKPNPQKEAKRAQSYLQIVIQLLQLADKQHQPLLANALRQQALRELGSFFILFRKRCDTKNQAIIAQQFRTYHLFPALNKGAQNWHQRWFICRVYCVLYWHRWKKR</sequence>
<dbReference type="InterPro" id="IPR029044">
    <property type="entry name" value="Nucleotide-diphossugar_trans"/>
</dbReference>
<keyword evidence="2 4" id="KW-0808">Transferase</keyword>
<name>A0A2X2CB23_PROMI</name>